<dbReference type="EMBL" id="QDKP01000034">
    <property type="protein sequence ID" value="PVM82862.1"/>
    <property type="molecule type" value="Genomic_DNA"/>
</dbReference>
<dbReference type="RefSeq" id="WP_116567188.1">
    <property type="nucleotide sequence ID" value="NZ_QDKP01000034.1"/>
</dbReference>
<evidence type="ECO:0000313" key="1">
    <source>
        <dbReference type="EMBL" id="PVM82862.1"/>
    </source>
</evidence>
<accession>A0A2T9JGQ2</accession>
<organism evidence="1 2">
    <name type="scientific">Caulobacter radicis</name>
    <dbReference type="NCBI Taxonomy" id="2172650"/>
    <lineage>
        <taxon>Bacteria</taxon>
        <taxon>Pseudomonadati</taxon>
        <taxon>Pseudomonadota</taxon>
        <taxon>Alphaproteobacteria</taxon>
        <taxon>Caulobacterales</taxon>
        <taxon>Caulobacteraceae</taxon>
        <taxon>Caulobacter</taxon>
    </lineage>
</organism>
<name>A0A2T9JGQ2_9CAUL</name>
<dbReference type="SUPFAM" id="SSF160631">
    <property type="entry name" value="SMI1/KNR4-like"/>
    <property type="match status" value="1"/>
</dbReference>
<sequence length="134" mass="14592">MSEFDDLMSAKGNGSPIDQLTTGPVIGIDEYKPGKEIIPQSYVDFITNIGHGTIGDDALKLYDGLVDPREIFDFEPEWSNHVALFGDNMSGVLFGFDTRTGSVVEIDAYGALKAARPSNFPDFIRTALSQLSTL</sequence>
<evidence type="ECO:0008006" key="3">
    <source>
        <dbReference type="Google" id="ProtNLM"/>
    </source>
</evidence>
<gene>
    <name evidence="1" type="ORF">DDF65_11060</name>
</gene>
<dbReference type="AlphaFoldDB" id="A0A2T9JGQ2"/>
<proteinExistence type="predicted"/>
<reference evidence="1 2" key="1">
    <citation type="submission" date="2018-04" db="EMBL/GenBank/DDBJ databases">
        <title>The genome sequence of Caulobacter sp. 736.</title>
        <authorList>
            <person name="Gao J."/>
            <person name="Sun J."/>
        </authorList>
    </citation>
    <scope>NUCLEOTIDE SEQUENCE [LARGE SCALE GENOMIC DNA]</scope>
    <source>
        <strain evidence="1 2">736</strain>
    </source>
</reference>
<protein>
    <recommendedName>
        <fullName evidence="3">Knr4/Smi1-like domain-containing protein</fullName>
    </recommendedName>
</protein>
<evidence type="ECO:0000313" key="2">
    <source>
        <dbReference type="Proteomes" id="UP000244913"/>
    </source>
</evidence>
<dbReference type="InterPro" id="IPR037883">
    <property type="entry name" value="Knr4/Smi1-like_sf"/>
</dbReference>
<comment type="caution">
    <text evidence="1">The sequence shown here is derived from an EMBL/GenBank/DDBJ whole genome shotgun (WGS) entry which is preliminary data.</text>
</comment>
<dbReference type="Proteomes" id="UP000244913">
    <property type="component" value="Unassembled WGS sequence"/>
</dbReference>
<keyword evidence="2" id="KW-1185">Reference proteome</keyword>